<dbReference type="EMBL" id="CM042053">
    <property type="protein sequence ID" value="KAI3715550.1"/>
    <property type="molecule type" value="Genomic_DNA"/>
</dbReference>
<organism evidence="1 2">
    <name type="scientific">Arctium lappa</name>
    <name type="common">Greater burdock</name>
    <name type="synonym">Lappa major</name>
    <dbReference type="NCBI Taxonomy" id="4217"/>
    <lineage>
        <taxon>Eukaryota</taxon>
        <taxon>Viridiplantae</taxon>
        <taxon>Streptophyta</taxon>
        <taxon>Embryophyta</taxon>
        <taxon>Tracheophyta</taxon>
        <taxon>Spermatophyta</taxon>
        <taxon>Magnoliopsida</taxon>
        <taxon>eudicotyledons</taxon>
        <taxon>Gunneridae</taxon>
        <taxon>Pentapetalae</taxon>
        <taxon>asterids</taxon>
        <taxon>campanulids</taxon>
        <taxon>Asterales</taxon>
        <taxon>Asteraceae</taxon>
        <taxon>Carduoideae</taxon>
        <taxon>Cardueae</taxon>
        <taxon>Arctiinae</taxon>
        <taxon>Arctium</taxon>
    </lineage>
</organism>
<proteinExistence type="predicted"/>
<comment type="caution">
    <text evidence="1">The sequence shown here is derived from an EMBL/GenBank/DDBJ whole genome shotgun (WGS) entry which is preliminary data.</text>
</comment>
<keyword evidence="2" id="KW-1185">Reference proteome</keyword>
<accession>A0ACB9B034</accession>
<protein>
    <submittedName>
        <fullName evidence="1">Uncharacterized protein</fullName>
    </submittedName>
</protein>
<reference evidence="1 2" key="2">
    <citation type="journal article" date="2022" name="Mol. Ecol. Resour.">
        <title>The genomes of chicory, endive, great burdock and yacon provide insights into Asteraceae paleo-polyploidization history and plant inulin production.</title>
        <authorList>
            <person name="Fan W."/>
            <person name="Wang S."/>
            <person name="Wang H."/>
            <person name="Wang A."/>
            <person name="Jiang F."/>
            <person name="Liu H."/>
            <person name="Zhao H."/>
            <person name="Xu D."/>
            <person name="Zhang Y."/>
        </authorList>
    </citation>
    <scope>NUCLEOTIDE SEQUENCE [LARGE SCALE GENOMIC DNA]</scope>
    <source>
        <strain evidence="2">cv. Niubang</strain>
    </source>
</reference>
<sequence>MGMRMNIFQVCMFVSMLVVFFLDIVMVKFYKQSFIFIKSVLQFLGFNLFHKDSKGHCLLREYDSKYGQ</sequence>
<dbReference type="Proteomes" id="UP001055879">
    <property type="component" value="Linkage Group LG07"/>
</dbReference>
<evidence type="ECO:0000313" key="2">
    <source>
        <dbReference type="Proteomes" id="UP001055879"/>
    </source>
</evidence>
<name>A0ACB9B034_ARCLA</name>
<reference evidence="2" key="1">
    <citation type="journal article" date="2022" name="Mol. Ecol. Resour.">
        <title>The genomes of chicory, endive, great burdock and yacon provide insights into Asteraceae palaeo-polyploidization history and plant inulin production.</title>
        <authorList>
            <person name="Fan W."/>
            <person name="Wang S."/>
            <person name="Wang H."/>
            <person name="Wang A."/>
            <person name="Jiang F."/>
            <person name="Liu H."/>
            <person name="Zhao H."/>
            <person name="Xu D."/>
            <person name="Zhang Y."/>
        </authorList>
    </citation>
    <scope>NUCLEOTIDE SEQUENCE [LARGE SCALE GENOMIC DNA]</scope>
    <source>
        <strain evidence="2">cv. Niubang</strain>
    </source>
</reference>
<gene>
    <name evidence="1" type="ORF">L6452_22536</name>
</gene>
<evidence type="ECO:0000313" key="1">
    <source>
        <dbReference type="EMBL" id="KAI3715550.1"/>
    </source>
</evidence>